<dbReference type="Proteomes" id="UP000765509">
    <property type="component" value="Unassembled WGS sequence"/>
</dbReference>
<dbReference type="PANTHER" id="PTHR11439">
    <property type="entry name" value="GAG-POL-RELATED RETROTRANSPOSON"/>
    <property type="match status" value="1"/>
</dbReference>
<sequence>MNSPTDYVLKCKKSLYGLKQAARSWYQTLKNWLIGYGFITSNADPCLFIRNQTILFSWVDDILVAGNDSIQIINELKSDFKIKDLGLASHVLGIRIVRDRENHVVINQTHYINELLKKYNMEDCKTTSTPMQSKNKLEPSRDQEANEFKKLNLDYRAAIGGLNYISQCTRPDISYAVGHLSQFLEKPNINHWNTFKRILRYLKGTKDLDLHRRSLSGYAFLYGGGIISWRSKKLGGVSASSTEAEYRSYLAAFHESKWLALLQSKINNKDSKSISIYSDNQGAISREKNPIYHSRTKHIEVHYNSIQDSIENGEVKLEYLPTEELIADCLTKALDRNKQEYFNKKMGLIQQINTIANVAQNVTELSQSRGRVRGTILKSESQLLEELIHKHEKLIDRDIKVLDELIGYKICREISIERKYNRTIKRKAPAVYSNKHQELDVKYLINYKRITDRKKALRL</sequence>
<evidence type="ECO:0000313" key="3">
    <source>
        <dbReference type="Proteomes" id="UP000765509"/>
    </source>
</evidence>
<dbReference type="InterPro" id="IPR043502">
    <property type="entry name" value="DNA/RNA_pol_sf"/>
</dbReference>
<dbReference type="AlphaFoldDB" id="A0A9Q3D1J4"/>
<dbReference type="EMBL" id="AVOT02012206">
    <property type="protein sequence ID" value="MBW0493743.1"/>
    <property type="molecule type" value="Genomic_DNA"/>
</dbReference>
<dbReference type="InterPro" id="IPR013103">
    <property type="entry name" value="RVT_2"/>
</dbReference>
<evidence type="ECO:0000259" key="1">
    <source>
        <dbReference type="Pfam" id="PF07727"/>
    </source>
</evidence>
<feature type="domain" description="Reverse transcriptase Ty1/copia-type" evidence="1">
    <location>
        <begin position="6"/>
        <end position="132"/>
    </location>
</feature>
<organism evidence="2 3">
    <name type="scientific">Austropuccinia psidii MF-1</name>
    <dbReference type="NCBI Taxonomy" id="1389203"/>
    <lineage>
        <taxon>Eukaryota</taxon>
        <taxon>Fungi</taxon>
        <taxon>Dikarya</taxon>
        <taxon>Basidiomycota</taxon>
        <taxon>Pucciniomycotina</taxon>
        <taxon>Pucciniomycetes</taxon>
        <taxon>Pucciniales</taxon>
        <taxon>Sphaerophragmiaceae</taxon>
        <taxon>Austropuccinia</taxon>
    </lineage>
</organism>
<dbReference type="PANTHER" id="PTHR11439:SF467">
    <property type="entry name" value="INTEGRASE CATALYTIC DOMAIN-CONTAINING PROTEIN"/>
    <property type="match status" value="1"/>
</dbReference>
<reference evidence="2" key="1">
    <citation type="submission" date="2021-03" db="EMBL/GenBank/DDBJ databases">
        <title>Draft genome sequence of rust myrtle Austropuccinia psidii MF-1, a brazilian biotype.</title>
        <authorList>
            <person name="Quecine M.C."/>
            <person name="Pachon D.M.R."/>
            <person name="Bonatelli M.L."/>
            <person name="Correr F.H."/>
            <person name="Franceschini L.M."/>
            <person name="Leite T.F."/>
            <person name="Margarido G.R.A."/>
            <person name="Almeida C.A."/>
            <person name="Ferrarezi J.A."/>
            <person name="Labate C.A."/>
        </authorList>
    </citation>
    <scope>NUCLEOTIDE SEQUENCE</scope>
    <source>
        <strain evidence="2">MF-1</strain>
    </source>
</reference>
<protein>
    <recommendedName>
        <fullName evidence="1">Reverse transcriptase Ty1/copia-type domain-containing protein</fullName>
    </recommendedName>
</protein>
<accession>A0A9Q3D1J4</accession>
<dbReference type="OrthoDB" id="4356562at2759"/>
<dbReference type="SUPFAM" id="SSF56672">
    <property type="entry name" value="DNA/RNA polymerases"/>
    <property type="match status" value="1"/>
</dbReference>
<comment type="caution">
    <text evidence="2">The sequence shown here is derived from an EMBL/GenBank/DDBJ whole genome shotgun (WGS) entry which is preliminary data.</text>
</comment>
<proteinExistence type="predicted"/>
<gene>
    <name evidence="2" type="ORF">O181_033458</name>
</gene>
<keyword evidence="3" id="KW-1185">Reference proteome</keyword>
<name>A0A9Q3D1J4_9BASI</name>
<dbReference type="CDD" id="cd09272">
    <property type="entry name" value="RNase_HI_RT_Ty1"/>
    <property type="match status" value="1"/>
</dbReference>
<evidence type="ECO:0000313" key="2">
    <source>
        <dbReference type="EMBL" id="MBW0493743.1"/>
    </source>
</evidence>
<dbReference type="Pfam" id="PF07727">
    <property type="entry name" value="RVT_2"/>
    <property type="match status" value="1"/>
</dbReference>